<keyword evidence="1" id="KW-1133">Transmembrane helix</keyword>
<keyword evidence="4" id="KW-1185">Reference proteome</keyword>
<keyword evidence="1" id="KW-0472">Membrane</keyword>
<sequence length="359" mass="38187">MRTGAGIHDDFAAYARTCWPRLLVTAWLLTGDRPEADDLARRTLIRVCAGWRRVPRNDVDFHVRRRLVRSWLRRPWPLVRRAAKQRVVLVLRYGEGLPDAQIGQLLGISRGAVRHFAKRGVKAAGGEERRLRESFAALSGDVDPGPLPLDAVTWRGRAWRRRRTAVVAGGCAAVLAAGGLLAAGRVGGTGNGGSSGAAARASGSVRIVAPGERVQAAPGVEMWLTADGGHWSTPEQANQFHGLDTGPRHEPGVSMRAAPVRGGYFLSGLYYGVTGDPGRVELSTGRGEVAARVLTLAGSPGWGVWYAGTSLSAQDTETLIVEAMGKPRSTGNAGDRAGVRVYDAAGAVVARLWSGGRRA</sequence>
<reference evidence="3 4" key="1">
    <citation type="submission" date="2015-10" db="EMBL/GenBank/DDBJ databases">
        <title>Draft genome sequence of Streptomyces yokosukanensis DSM 40224, type strain for the species Streptomyces yokosukanensis.</title>
        <authorList>
            <person name="Ruckert C."/>
            <person name="Winkler A."/>
            <person name="Kalinowski J."/>
            <person name="Kampfer P."/>
            <person name="Glaeser S."/>
        </authorList>
    </citation>
    <scope>NUCLEOTIDE SEQUENCE [LARGE SCALE GENOMIC DNA]</scope>
    <source>
        <strain evidence="3 4">DSM 40224</strain>
    </source>
</reference>
<evidence type="ECO:0000256" key="1">
    <source>
        <dbReference type="SAM" id="Phobius"/>
    </source>
</evidence>
<dbReference type="SUPFAM" id="SSF88659">
    <property type="entry name" value="Sigma3 and sigma4 domains of RNA polymerase sigma factors"/>
    <property type="match status" value="1"/>
</dbReference>
<evidence type="ECO:0000313" key="4">
    <source>
        <dbReference type="Proteomes" id="UP000053127"/>
    </source>
</evidence>
<dbReference type="Gene3D" id="1.10.10.10">
    <property type="entry name" value="Winged helix-like DNA-binding domain superfamily/Winged helix DNA-binding domain"/>
    <property type="match status" value="1"/>
</dbReference>
<dbReference type="Pfam" id="PF04545">
    <property type="entry name" value="Sigma70_r4"/>
    <property type="match status" value="1"/>
</dbReference>
<proteinExistence type="predicted"/>
<evidence type="ECO:0000259" key="2">
    <source>
        <dbReference type="Pfam" id="PF04545"/>
    </source>
</evidence>
<dbReference type="OrthoDB" id="4335667at2"/>
<dbReference type="GO" id="GO:0006352">
    <property type="term" value="P:DNA-templated transcription initiation"/>
    <property type="evidence" value="ECO:0007669"/>
    <property type="project" value="InterPro"/>
</dbReference>
<dbReference type="CDD" id="cd06171">
    <property type="entry name" value="Sigma70_r4"/>
    <property type="match status" value="1"/>
</dbReference>
<dbReference type="GO" id="GO:0003700">
    <property type="term" value="F:DNA-binding transcription factor activity"/>
    <property type="evidence" value="ECO:0007669"/>
    <property type="project" value="InterPro"/>
</dbReference>
<dbReference type="STRING" id="67386.AQI95_10620"/>
<comment type="caution">
    <text evidence="3">The sequence shown here is derived from an EMBL/GenBank/DDBJ whole genome shotgun (WGS) entry which is preliminary data.</text>
</comment>
<dbReference type="InterPro" id="IPR036388">
    <property type="entry name" value="WH-like_DNA-bd_sf"/>
</dbReference>
<dbReference type="EMBL" id="LMWN01000012">
    <property type="protein sequence ID" value="KUN07471.1"/>
    <property type="molecule type" value="Genomic_DNA"/>
</dbReference>
<feature type="domain" description="RNA polymerase sigma-70 region 4" evidence="2">
    <location>
        <begin position="84"/>
        <end position="122"/>
    </location>
</feature>
<keyword evidence="1" id="KW-0812">Transmembrane</keyword>
<protein>
    <recommendedName>
        <fullName evidence="2">RNA polymerase sigma-70 region 4 domain-containing protein</fullName>
    </recommendedName>
</protein>
<evidence type="ECO:0000313" key="3">
    <source>
        <dbReference type="EMBL" id="KUN07471.1"/>
    </source>
</evidence>
<dbReference type="RefSeq" id="WP_067120757.1">
    <property type="nucleotide sequence ID" value="NZ_JBFACD010000006.1"/>
</dbReference>
<dbReference type="Proteomes" id="UP000053127">
    <property type="component" value="Unassembled WGS sequence"/>
</dbReference>
<feature type="transmembrane region" description="Helical" evidence="1">
    <location>
        <begin position="165"/>
        <end position="184"/>
    </location>
</feature>
<accession>A0A101P9N7</accession>
<name>A0A101P9N7_9ACTN</name>
<organism evidence="3 4">
    <name type="scientific">Streptomyces yokosukanensis</name>
    <dbReference type="NCBI Taxonomy" id="67386"/>
    <lineage>
        <taxon>Bacteria</taxon>
        <taxon>Bacillati</taxon>
        <taxon>Actinomycetota</taxon>
        <taxon>Actinomycetes</taxon>
        <taxon>Kitasatosporales</taxon>
        <taxon>Streptomycetaceae</taxon>
        <taxon>Streptomyces</taxon>
    </lineage>
</organism>
<dbReference type="InterPro" id="IPR013324">
    <property type="entry name" value="RNA_pol_sigma_r3/r4-like"/>
</dbReference>
<dbReference type="InterPro" id="IPR007630">
    <property type="entry name" value="RNA_pol_sigma70_r4"/>
</dbReference>
<dbReference type="AlphaFoldDB" id="A0A101P9N7"/>
<gene>
    <name evidence="3" type="ORF">AQI95_10620</name>
</gene>